<evidence type="ECO:0000256" key="2">
    <source>
        <dbReference type="ARBA" id="ARBA00022833"/>
    </source>
</evidence>
<keyword evidence="8" id="KW-1185">Reference proteome</keyword>
<sequence length="338" mass="37408">MKQIKLTEPGKLIIADVKEPQISKPDDVKIKVAYSAINMEDISFFKQDLNRLLWSSPVGTIGHEFSGVVVDAGPAAVENGFSQGTRVTGTIYKFCGTCFYCMDAKENHCYNIKMASGTMSEYIVWSASQLIKLPDRISLQCGCLSDTIGNALHAIDRSNLRVGNKTLIQGASALGLIILQLAKMRGATHITLFDYSEKNRELALKLGAELAVDPLNDIIPSAVSIIPDMLGYDIVIEVSSDYRLLALAPKMLARQGTLLFSGTYGLTKLLPVTIAELYLKEAAIIPFYRSAYMLPRIKNIMDNLILEPLVHVCRLDEAEDAFRLAQENRYPKILLEFP</sequence>
<evidence type="ECO:0000313" key="7">
    <source>
        <dbReference type="EMBL" id="MEQ2423615.1"/>
    </source>
</evidence>
<dbReference type="PANTHER" id="PTHR43401:SF2">
    <property type="entry name" value="L-THREONINE 3-DEHYDROGENASE"/>
    <property type="match status" value="1"/>
</dbReference>
<comment type="caution">
    <text evidence="7">The sequence shown here is derived from an EMBL/GenBank/DDBJ whole genome shotgun (WGS) entry which is preliminary data.</text>
</comment>
<dbReference type="PANTHER" id="PTHR43401">
    <property type="entry name" value="L-THREONINE 3-DEHYDROGENASE"/>
    <property type="match status" value="1"/>
</dbReference>
<dbReference type="InterPro" id="IPR013154">
    <property type="entry name" value="ADH-like_N"/>
</dbReference>
<reference evidence="7 8" key="1">
    <citation type="submission" date="2024-03" db="EMBL/GenBank/DDBJ databases">
        <title>Human intestinal bacterial collection.</title>
        <authorList>
            <person name="Pauvert C."/>
            <person name="Hitch T.C.A."/>
            <person name="Clavel T."/>
        </authorList>
    </citation>
    <scope>NUCLEOTIDE SEQUENCE [LARGE SCALE GENOMIC DNA]</scope>
    <source>
        <strain evidence="7 8">CLA-SR-H021</strain>
    </source>
</reference>
<dbReference type="PROSITE" id="PS00059">
    <property type="entry name" value="ADH_ZINC"/>
    <property type="match status" value="1"/>
</dbReference>
<feature type="domain" description="Alcohol dehydrogenase-like N-terminal" evidence="6">
    <location>
        <begin position="24"/>
        <end position="135"/>
    </location>
</feature>
<dbReference type="InterPro" id="IPR011032">
    <property type="entry name" value="GroES-like_sf"/>
</dbReference>
<dbReference type="Gene3D" id="3.90.180.10">
    <property type="entry name" value="Medium-chain alcohol dehydrogenases, catalytic domain"/>
    <property type="match status" value="1"/>
</dbReference>
<accession>A0ABV1D0T3</accession>
<dbReference type="Pfam" id="PF08240">
    <property type="entry name" value="ADH_N"/>
    <property type="match status" value="1"/>
</dbReference>
<dbReference type="InterPro" id="IPR050129">
    <property type="entry name" value="Zn_alcohol_dh"/>
</dbReference>
<dbReference type="InterPro" id="IPR002328">
    <property type="entry name" value="ADH_Zn_CS"/>
</dbReference>
<gene>
    <name evidence="7" type="ORF">WMQ36_01385</name>
</gene>
<dbReference type="EMBL" id="JBBMFM010000003">
    <property type="protein sequence ID" value="MEQ2423615.1"/>
    <property type="molecule type" value="Genomic_DNA"/>
</dbReference>
<organism evidence="7 8">
    <name type="scientific">Enterocloster hominis</name>
    <name type="common">ex Hitch et al. 2024</name>
    <dbReference type="NCBI Taxonomy" id="1917870"/>
    <lineage>
        <taxon>Bacteria</taxon>
        <taxon>Bacillati</taxon>
        <taxon>Bacillota</taxon>
        <taxon>Clostridia</taxon>
        <taxon>Lachnospirales</taxon>
        <taxon>Lachnospiraceae</taxon>
        <taxon>Enterocloster</taxon>
    </lineage>
</organism>
<keyword evidence="1 4" id="KW-0479">Metal-binding</keyword>
<evidence type="ECO:0000256" key="1">
    <source>
        <dbReference type="ARBA" id="ARBA00022723"/>
    </source>
</evidence>
<evidence type="ECO:0000259" key="6">
    <source>
        <dbReference type="Pfam" id="PF08240"/>
    </source>
</evidence>
<dbReference type="RefSeq" id="WP_025484701.1">
    <property type="nucleotide sequence ID" value="NZ_JBBMFM010000003.1"/>
</dbReference>
<evidence type="ECO:0000313" key="8">
    <source>
        <dbReference type="Proteomes" id="UP001454086"/>
    </source>
</evidence>
<dbReference type="SUPFAM" id="SSF50129">
    <property type="entry name" value="GroES-like"/>
    <property type="match status" value="1"/>
</dbReference>
<protein>
    <submittedName>
        <fullName evidence="7">Alcohol dehydrogenase catalytic domain-containing protein</fullName>
    </submittedName>
</protein>
<proteinExistence type="inferred from homology"/>
<dbReference type="InterPro" id="IPR036291">
    <property type="entry name" value="NAD(P)-bd_dom_sf"/>
</dbReference>
<dbReference type="Proteomes" id="UP001454086">
    <property type="component" value="Unassembled WGS sequence"/>
</dbReference>
<dbReference type="Pfam" id="PF00107">
    <property type="entry name" value="ADH_zinc_N"/>
    <property type="match status" value="1"/>
</dbReference>
<dbReference type="Gene3D" id="3.40.50.720">
    <property type="entry name" value="NAD(P)-binding Rossmann-like Domain"/>
    <property type="match status" value="1"/>
</dbReference>
<evidence type="ECO:0000256" key="4">
    <source>
        <dbReference type="RuleBase" id="RU361277"/>
    </source>
</evidence>
<comment type="similarity">
    <text evidence="4">Belongs to the zinc-containing alcohol dehydrogenase family.</text>
</comment>
<keyword evidence="2 4" id="KW-0862">Zinc</keyword>
<dbReference type="InterPro" id="IPR013149">
    <property type="entry name" value="ADH-like_C"/>
</dbReference>
<evidence type="ECO:0000256" key="3">
    <source>
        <dbReference type="ARBA" id="ARBA00023002"/>
    </source>
</evidence>
<keyword evidence="3" id="KW-0560">Oxidoreductase</keyword>
<feature type="domain" description="Alcohol dehydrogenase-like C-terminal" evidence="5">
    <location>
        <begin position="173"/>
        <end position="291"/>
    </location>
</feature>
<name>A0ABV1D0T3_9FIRM</name>
<dbReference type="SUPFAM" id="SSF51735">
    <property type="entry name" value="NAD(P)-binding Rossmann-fold domains"/>
    <property type="match status" value="1"/>
</dbReference>
<evidence type="ECO:0000259" key="5">
    <source>
        <dbReference type="Pfam" id="PF00107"/>
    </source>
</evidence>
<comment type="cofactor">
    <cofactor evidence="4">
        <name>Zn(2+)</name>
        <dbReference type="ChEBI" id="CHEBI:29105"/>
    </cofactor>
</comment>